<accession>A0A1X1EWD1</accession>
<keyword evidence="3" id="KW-1185">Reference proteome</keyword>
<keyword evidence="1" id="KW-0732">Signal</keyword>
<dbReference type="PROSITE" id="PS51257">
    <property type="entry name" value="PROKAR_LIPOPROTEIN"/>
    <property type="match status" value="1"/>
</dbReference>
<dbReference type="Proteomes" id="UP000193749">
    <property type="component" value="Unassembled WGS sequence"/>
</dbReference>
<dbReference type="AlphaFoldDB" id="A0A1X1EWD1"/>
<gene>
    <name evidence="2" type="ORF">HA50_12265</name>
</gene>
<dbReference type="OrthoDB" id="8234880at2"/>
<proteinExistence type="predicted"/>
<reference evidence="2 3" key="1">
    <citation type="journal article" date="2017" name="Antonie Van Leeuwenhoek">
        <title>Phylogenomic resolution of the bacterial genus Pantoea and its relationship with Erwinia and Tatumella.</title>
        <authorList>
            <person name="Palmer M."/>
            <person name="Steenkamp E.T."/>
            <person name="Coetzee M.P."/>
            <person name="Chan W.Y."/>
            <person name="van Zyl E."/>
            <person name="De Maayer P."/>
            <person name="Coutinho T.A."/>
            <person name="Blom J."/>
            <person name="Smits T.H."/>
            <person name="Duffy B."/>
            <person name="Venter S.N."/>
        </authorList>
    </citation>
    <scope>NUCLEOTIDE SEQUENCE [LARGE SCALE GENOMIC DNA]</scope>
    <source>
        <strain evidence="2 3">LMG 2657</strain>
    </source>
</reference>
<dbReference type="EMBL" id="MLJI01000001">
    <property type="protein sequence ID" value="ORM94085.1"/>
    <property type="molecule type" value="Genomic_DNA"/>
</dbReference>
<comment type="caution">
    <text evidence="2">The sequence shown here is derived from an EMBL/GenBank/DDBJ whole genome shotgun (WGS) entry which is preliminary data.</text>
</comment>
<evidence type="ECO:0000256" key="1">
    <source>
        <dbReference type="SAM" id="SignalP"/>
    </source>
</evidence>
<evidence type="ECO:0008006" key="4">
    <source>
        <dbReference type="Google" id="ProtNLM"/>
    </source>
</evidence>
<sequence>MIKFFGLLLVLLPLTSSASVSCQEADKTGISQGARFDNTDNLYKVGGQGRLQFYSAPDAKCIMKGTFVIPGNDLIAYVEYGGFYRVMYVADDDQVTGWVKKNRLIETHKGIAPNYDE</sequence>
<evidence type="ECO:0000313" key="2">
    <source>
        <dbReference type="EMBL" id="ORM94085.1"/>
    </source>
</evidence>
<dbReference type="STRING" id="55209.HA50_12265"/>
<feature type="signal peptide" evidence="1">
    <location>
        <begin position="1"/>
        <end position="18"/>
    </location>
</feature>
<evidence type="ECO:0000313" key="3">
    <source>
        <dbReference type="Proteomes" id="UP000193749"/>
    </source>
</evidence>
<organism evidence="2 3">
    <name type="scientific">Pantoea cypripedii</name>
    <name type="common">Pectobacterium cypripedii</name>
    <name type="synonym">Erwinia cypripedii</name>
    <dbReference type="NCBI Taxonomy" id="55209"/>
    <lineage>
        <taxon>Bacteria</taxon>
        <taxon>Pseudomonadati</taxon>
        <taxon>Pseudomonadota</taxon>
        <taxon>Gammaproteobacteria</taxon>
        <taxon>Enterobacterales</taxon>
        <taxon>Erwiniaceae</taxon>
        <taxon>Pantoea</taxon>
    </lineage>
</organism>
<feature type="chain" id="PRO_5012936439" description="SH3 domain-containing protein" evidence="1">
    <location>
        <begin position="19"/>
        <end position="117"/>
    </location>
</feature>
<protein>
    <recommendedName>
        <fullName evidence="4">SH3 domain-containing protein</fullName>
    </recommendedName>
</protein>
<name>A0A1X1EWD1_PANCY</name>
<dbReference type="RefSeq" id="WP_084875844.1">
    <property type="nucleotide sequence ID" value="NZ_JAGGMY010000001.1"/>
</dbReference>